<accession>A0A840UVI3</accession>
<reference evidence="8 9" key="1">
    <citation type="submission" date="2020-08" db="EMBL/GenBank/DDBJ databases">
        <title>Genomic Encyclopedia of Type Strains, Phase IV (KMG-IV): sequencing the most valuable type-strain genomes for metagenomic binning, comparative biology and taxonomic classification.</title>
        <authorList>
            <person name="Goeker M."/>
        </authorList>
    </citation>
    <scope>NUCLEOTIDE SEQUENCE [LARGE SCALE GENOMIC DNA]</scope>
    <source>
        <strain evidence="8 9">DSM 28570</strain>
    </source>
</reference>
<dbReference type="RefSeq" id="WP_183349160.1">
    <property type="nucleotide sequence ID" value="NZ_JACHEO010000004.1"/>
</dbReference>
<dbReference type="InterPro" id="IPR015422">
    <property type="entry name" value="PyrdxlP-dep_Trfase_small"/>
</dbReference>
<dbReference type="Pfam" id="PF00155">
    <property type="entry name" value="Aminotran_1_2"/>
    <property type="match status" value="1"/>
</dbReference>
<dbReference type="FunFam" id="3.40.640.10:FF:000015">
    <property type="entry name" value="Aspartate aminotransferase"/>
    <property type="match status" value="1"/>
</dbReference>
<comment type="caution">
    <text evidence="8">The sequence shown here is derived from an EMBL/GenBank/DDBJ whole genome shotgun (WGS) entry which is preliminary data.</text>
</comment>
<dbReference type="GO" id="GO:0005829">
    <property type="term" value="C:cytosol"/>
    <property type="evidence" value="ECO:0007669"/>
    <property type="project" value="TreeGrafter"/>
</dbReference>
<comment type="similarity">
    <text evidence="2">Belongs to the class-I pyridoxal-phosphate-dependent aminotransferase family.</text>
</comment>
<dbReference type="PRINTS" id="PR00799">
    <property type="entry name" value="TRANSAMINASE"/>
</dbReference>
<sequence>MWKNIVAAPADSILGLTEAFRNDPNPQKVNLGVGVYKDDAGKTPILACVKAAEKLLLERETTKSYLPISGDPVYAACVQKLLFGEDGEVVANRRAATVHAPGGTGALRVGADLLKKFMPKATVWLSSPTWANHKGVFATAGFPLSEYAYYDPATKDVDFAGLTRDLQAIPAGDIVLFHTCCHNPSGVDLDQGQWREIVEIARERGWLPFLDFAYQGFGIGVEEDRYAVEQFAASGLDFLVASSFSKNFGLYNERTGALTVVSPTAAESTVAMSHLKTVVRVIYSNPPAHGGLVTATILSDPDLHRQWLGELAAMRERIVAMRSALVDGLNARGVAGDFSYIKRQRGMFSFSGLSDATVAWLRQHRNIYVVGGGRINLAGLTSKNIDYVCDAIAEALRS</sequence>
<dbReference type="Proteomes" id="UP000539642">
    <property type="component" value="Unassembled WGS sequence"/>
</dbReference>
<dbReference type="InterPro" id="IPR000796">
    <property type="entry name" value="Asp_trans"/>
</dbReference>
<dbReference type="InterPro" id="IPR015421">
    <property type="entry name" value="PyrdxlP-dep_Trfase_major"/>
</dbReference>
<feature type="domain" description="Aminotransferase class I/classII large" evidence="7">
    <location>
        <begin position="27"/>
        <end position="392"/>
    </location>
</feature>
<dbReference type="GO" id="GO:0042802">
    <property type="term" value="F:identical protein binding"/>
    <property type="evidence" value="ECO:0007669"/>
    <property type="project" value="TreeGrafter"/>
</dbReference>
<dbReference type="AlphaFoldDB" id="A0A840UVI3"/>
<dbReference type="PANTHER" id="PTHR11879:SF22">
    <property type="entry name" value="ASPARTATE AMINOTRANSFERASE, MITOCHONDRIAL"/>
    <property type="match status" value="1"/>
</dbReference>
<dbReference type="InterPro" id="IPR015424">
    <property type="entry name" value="PyrdxlP-dep_Trfase"/>
</dbReference>
<dbReference type="EC" id="2.6.1.57" evidence="8"/>
<evidence type="ECO:0000256" key="1">
    <source>
        <dbReference type="ARBA" id="ARBA00001933"/>
    </source>
</evidence>
<keyword evidence="4 8" id="KW-0032">Aminotransferase</keyword>
<protein>
    <submittedName>
        <fullName evidence="8">Aspartate aminotransferase/aromatic-amino-acid transaminase</fullName>
        <ecNumber evidence="8">2.6.1.1</ecNumber>
        <ecNumber evidence="8">2.6.1.57</ecNumber>
    </submittedName>
</protein>
<evidence type="ECO:0000256" key="6">
    <source>
        <dbReference type="ARBA" id="ARBA00022898"/>
    </source>
</evidence>
<keyword evidence="6" id="KW-0663">Pyridoxal phosphate</keyword>
<dbReference type="GO" id="GO:0004838">
    <property type="term" value="F:L-tyrosine-2-oxoglutarate transaminase activity"/>
    <property type="evidence" value="ECO:0007669"/>
    <property type="project" value="TreeGrafter"/>
</dbReference>
<evidence type="ECO:0000256" key="4">
    <source>
        <dbReference type="ARBA" id="ARBA00022576"/>
    </source>
</evidence>
<dbReference type="GO" id="GO:0030170">
    <property type="term" value="F:pyridoxal phosphate binding"/>
    <property type="evidence" value="ECO:0007669"/>
    <property type="project" value="InterPro"/>
</dbReference>
<dbReference type="GO" id="GO:0004069">
    <property type="term" value="F:L-aspartate:2-oxoglutarate aminotransferase activity"/>
    <property type="evidence" value="ECO:0007669"/>
    <property type="project" value="UniProtKB-EC"/>
</dbReference>
<dbReference type="EC" id="2.6.1.1" evidence="8"/>
<gene>
    <name evidence="8" type="ORF">HNQ81_001130</name>
</gene>
<dbReference type="PANTHER" id="PTHR11879">
    <property type="entry name" value="ASPARTATE AMINOTRANSFERASE"/>
    <property type="match status" value="1"/>
</dbReference>
<dbReference type="SUPFAM" id="SSF53383">
    <property type="entry name" value="PLP-dependent transferases"/>
    <property type="match status" value="1"/>
</dbReference>
<dbReference type="NCBIfam" id="NF006719">
    <property type="entry name" value="PRK09257.1"/>
    <property type="match status" value="1"/>
</dbReference>
<dbReference type="GO" id="GO:0033585">
    <property type="term" value="P:L-phenylalanine biosynthetic process from chorismate via phenylpyruvate"/>
    <property type="evidence" value="ECO:0007669"/>
    <property type="project" value="TreeGrafter"/>
</dbReference>
<evidence type="ECO:0000256" key="2">
    <source>
        <dbReference type="ARBA" id="ARBA00007441"/>
    </source>
</evidence>
<evidence type="ECO:0000313" key="8">
    <source>
        <dbReference type="EMBL" id="MBB5347414.1"/>
    </source>
</evidence>
<dbReference type="Gene3D" id="3.90.1150.10">
    <property type="entry name" value="Aspartate Aminotransferase, domain 1"/>
    <property type="match status" value="1"/>
</dbReference>
<keyword evidence="5 8" id="KW-0808">Transferase</keyword>
<proteinExistence type="inferred from homology"/>
<dbReference type="CDD" id="cd00609">
    <property type="entry name" value="AAT_like"/>
    <property type="match status" value="1"/>
</dbReference>
<evidence type="ECO:0000256" key="3">
    <source>
        <dbReference type="ARBA" id="ARBA00011738"/>
    </source>
</evidence>
<evidence type="ECO:0000259" key="7">
    <source>
        <dbReference type="Pfam" id="PF00155"/>
    </source>
</evidence>
<evidence type="ECO:0000256" key="5">
    <source>
        <dbReference type="ARBA" id="ARBA00022679"/>
    </source>
</evidence>
<comment type="subunit">
    <text evidence="3">Homodimer.</text>
</comment>
<dbReference type="EMBL" id="JACHEO010000004">
    <property type="protein sequence ID" value="MBB5347414.1"/>
    <property type="molecule type" value="Genomic_DNA"/>
</dbReference>
<dbReference type="Gene3D" id="3.40.640.10">
    <property type="entry name" value="Type I PLP-dependent aspartate aminotransferase-like (Major domain)"/>
    <property type="match status" value="1"/>
</dbReference>
<name>A0A840UVI3_9BACT</name>
<keyword evidence="9" id="KW-1185">Reference proteome</keyword>
<organism evidence="8 9">
    <name type="scientific">Desulfoprunum benzoelyticum</name>
    <dbReference type="NCBI Taxonomy" id="1506996"/>
    <lineage>
        <taxon>Bacteria</taxon>
        <taxon>Pseudomonadati</taxon>
        <taxon>Thermodesulfobacteriota</taxon>
        <taxon>Desulfobulbia</taxon>
        <taxon>Desulfobulbales</taxon>
        <taxon>Desulfobulbaceae</taxon>
        <taxon>Desulfoprunum</taxon>
    </lineage>
</organism>
<comment type="cofactor">
    <cofactor evidence="1">
        <name>pyridoxal 5'-phosphate</name>
        <dbReference type="ChEBI" id="CHEBI:597326"/>
    </cofactor>
</comment>
<dbReference type="InterPro" id="IPR004839">
    <property type="entry name" value="Aminotransferase_I/II_large"/>
</dbReference>
<evidence type="ECO:0000313" key="9">
    <source>
        <dbReference type="Proteomes" id="UP000539642"/>
    </source>
</evidence>